<evidence type="ECO:0000256" key="3">
    <source>
        <dbReference type="ARBA" id="ARBA00023236"/>
    </source>
</evidence>
<dbReference type="EMBL" id="VSZI01000001">
    <property type="protein sequence ID" value="TYR20356.1"/>
    <property type="molecule type" value="Genomic_DNA"/>
</dbReference>
<organism evidence="5 6">
    <name type="scientific">Corynebacterium urealyticum</name>
    <dbReference type="NCBI Taxonomy" id="43771"/>
    <lineage>
        <taxon>Bacteria</taxon>
        <taxon>Bacillati</taxon>
        <taxon>Actinomycetota</taxon>
        <taxon>Actinomycetes</taxon>
        <taxon>Mycobacteriales</taxon>
        <taxon>Corynebacteriaceae</taxon>
        <taxon>Corynebacterium</taxon>
    </lineage>
</organism>
<sequence>MTTTLPGQFRLSQIQVYNWGTFDNLHCVEVPREGFLITGPSGSGKSTLIDAISTILVPPGKIRFNAAADNQAHSGRNLVTYCRGAWRREHSIEADELTQSYLRTGATWTGVALRYSDGAGETVTACRLMFLPANAYSRQEITDLYILLPRDADLTEFEDLAQKNLPVTEAKKTYGDALHVSRNHPKFSLALRRAVGIADAGALDLLNRTQSAKTLGDLNHLMRTFMLPEPETFEIAEQAAENFTDLRTAYESVVKTRKQIEQLVPVRVAAEKRAEVEDSLTRVKEDRDGVETFVDEWRQRFAEQERDQRTSEIKAVSATIEEATGVREAHRAQADQLRALIHGAQDSALVSAQARRDRLQDRLERVTKEEEAFNSRLKSIGATKPGSAEEFTNLVLQLREERERLSAAYETEDGKLAQAHVRVHELGENKKERIAELEALRKYESAMDNRLLRARALIAERSGVRESDLPFIADLVSMRPGEGHWQGTAERVMGGFARRILVPDEHYDRVSSAIDGTYLGAKVSYTRFTRDLEEQRPSRFMPNSLGLKINVKPGRYHDWIQTQLSTNFDYLCCDSVEEFRAARRAVTAKGQVKHNRNDHIKDDRRRIDDRSNWVLWGNLADKIDALQASVRSTVAKLEDAERQRKTIAAGQEKRRAQIATIERLLETERFQDIDVSSVAQELAEAQRDVDELTDGNAELAQLNAKLKSVEAALDKVEEQVMALRNQLSGFKIRLEQAEETLERVRNRRGGKTVSEDVAARLTERCKAIDRTIRSDNIDALSNQLVRGIEDQLAELNARFTKHGGDLVNAMNLYLVRWPDRAGDLKADMEWEQDFLQELGRLEADDLPRFEQRFRDMLQDETHKHLGRLRRLIRDAAAKTRSSIQMINDSLAEVEFYPGAYLTIEVREAQPAIARDFVELLDSALAGIINDADQEESEQRFHKLQAVIDAVTVSDGTSTRDRQLRLDTRQHVKFLGVEYSEDGARGAVYDSSEGLSGGQAQKLSSFCLAAALRYRLTGMGLPAAQEKKSIVRVGEDIYPRFGTIVLDEAFDRADTEFTRAAMEAFRRFGFHMILATPEKLLQTVQDYIGGVLMVECPDRKRSRTSSLTIEEVQDEDS</sequence>
<evidence type="ECO:0000313" key="6">
    <source>
        <dbReference type="Proteomes" id="UP000324726"/>
    </source>
</evidence>
<dbReference type="GO" id="GO:0009432">
    <property type="term" value="P:SOS response"/>
    <property type="evidence" value="ECO:0007669"/>
    <property type="project" value="UniProtKB-KW"/>
</dbReference>
<proteinExistence type="predicted"/>
<dbReference type="Proteomes" id="UP000324726">
    <property type="component" value="Unassembled WGS sequence"/>
</dbReference>
<keyword evidence="3" id="KW-0742">SOS response</keyword>
<keyword evidence="1" id="KW-0227">DNA damage</keyword>
<comment type="caution">
    <text evidence="5">The sequence shown here is derived from an EMBL/GenBank/DDBJ whole genome shotgun (WGS) entry which is preliminary data.</text>
</comment>
<evidence type="ECO:0000313" key="5">
    <source>
        <dbReference type="EMBL" id="TYR20356.1"/>
    </source>
</evidence>
<feature type="coiled-coil region" evidence="4">
    <location>
        <begin position="675"/>
        <end position="747"/>
    </location>
</feature>
<name>A0A5D4FUY1_9CORY</name>
<dbReference type="InterPro" id="IPR027417">
    <property type="entry name" value="P-loop_NTPase"/>
</dbReference>
<dbReference type="Pfam" id="PF13558">
    <property type="entry name" value="SbcC_Walker_B"/>
    <property type="match status" value="1"/>
</dbReference>
<reference evidence="5 6" key="1">
    <citation type="submission" date="2019-08" db="EMBL/GenBank/DDBJ databases">
        <title>Draft genome of C. urealyticum strain VH4248.</title>
        <authorList>
            <person name="Navas J."/>
        </authorList>
    </citation>
    <scope>NUCLEOTIDE SEQUENCE [LARGE SCALE GENOMIC DNA]</scope>
    <source>
        <strain evidence="5 6">VH4248</strain>
    </source>
</reference>
<dbReference type="GO" id="GO:0000731">
    <property type="term" value="P:DNA synthesis involved in DNA repair"/>
    <property type="evidence" value="ECO:0007669"/>
    <property type="project" value="TreeGrafter"/>
</dbReference>
<evidence type="ECO:0000256" key="1">
    <source>
        <dbReference type="ARBA" id="ARBA00022763"/>
    </source>
</evidence>
<dbReference type="Gene3D" id="3.40.50.300">
    <property type="entry name" value="P-loop containing nucleotide triphosphate hydrolases"/>
    <property type="match status" value="1"/>
</dbReference>
<feature type="coiled-coil region" evidence="4">
    <location>
        <begin position="320"/>
        <end position="408"/>
    </location>
</feature>
<dbReference type="GO" id="GO:0006302">
    <property type="term" value="P:double-strand break repair"/>
    <property type="evidence" value="ECO:0007669"/>
    <property type="project" value="TreeGrafter"/>
</dbReference>
<dbReference type="AlphaFoldDB" id="A0A5D4FUY1"/>
<dbReference type="PANTHER" id="PTHR32182:SF0">
    <property type="entry name" value="DNA REPLICATION AND REPAIR PROTEIN RECF"/>
    <property type="match status" value="1"/>
</dbReference>
<accession>A0A5D4FUY1</accession>
<dbReference type="CDD" id="cd00267">
    <property type="entry name" value="ABC_ATPase"/>
    <property type="match status" value="1"/>
</dbReference>
<dbReference type="SUPFAM" id="SSF52540">
    <property type="entry name" value="P-loop containing nucleoside triphosphate hydrolases"/>
    <property type="match status" value="1"/>
</dbReference>
<evidence type="ECO:0000256" key="4">
    <source>
        <dbReference type="SAM" id="Coils"/>
    </source>
</evidence>
<dbReference type="Gene3D" id="1.20.1480.30">
    <property type="entry name" value="Designed four-helix bundle protein"/>
    <property type="match status" value="1"/>
</dbReference>
<dbReference type="Pfam" id="PF13555">
    <property type="entry name" value="AAA_29"/>
    <property type="match status" value="1"/>
</dbReference>
<keyword evidence="4" id="KW-0175">Coiled coil</keyword>
<dbReference type="RefSeq" id="WP_148812147.1">
    <property type="nucleotide sequence ID" value="NZ_VSZI01000001.1"/>
</dbReference>
<evidence type="ECO:0000256" key="2">
    <source>
        <dbReference type="ARBA" id="ARBA00023204"/>
    </source>
</evidence>
<protein>
    <submittedName>
        <fullName evidence="5">AAA family ATPase</fullName>
    </submittedName>
</protein>
<dbReference type="PANTHER" id="PTHR32182">
    <property type="entry name" value="DNA REPLICATION AND REPAIR PROTEIN RECF"/>
    <property type="match status" value="1"/>
</dbReference>
<gene>
    <name evidence="5" type="ORF">FYJ87_05160</name>
</gene>
<keyword evidence="2" id="KW-0234">DNA repair</keyword>